<name>A0AAD3Y3G7_NEPGR</name>
<protein>
    <submittedName>
        <fullName evidence="1">Uncharacterized protein</fullName>
    </submittedName>
</protein>
<evidence type="ECO:0000313" key="1">
    <source>
        <dbReference type="EMBL" id="GMH25516.1"/>
    </source>
</evidence>
<dbReference type="AlphaFoldDB" id="A0AAD3Y3G7"/>
<accession>A0AAD3Y3G7</accession>
<organism evidence="1 2">
    <name type="scientific">Nepenthes gracilis</name>
    <name type="common">Slender pitcher plant</name>
    <dbReference type="NCBI Taxonomy" id="150966"/>
    <lineage>
        <taxon>Eukaryota</taxon>
        <taxon>Viridiplantae</taxon>
        <taxon>Streptophyta</taxon>
        <taxon>Embryophyta</taxon>
        <taxon>Tracheophyta</taxon>
        <taxon>Spermatophyta</taxon>
        <taxon>Magnoliopsida</taxon>
        <taxon>eudicotyledons</taxon>
        <taxon>Gunneridae</taxon>
        <taxon>Pentapetalae</taxon>
        <taxon>Caryophyllales</taxon>
        <taxon>Nepenthaceae</taxon>
        <taxon>Nepenthes</taxon>
    </lineage>
</organism>
<proteinExistence type="predicted"/>
<evidence type="ECO:0000313" key="2">
    <source>
        <dbReference type="Proteomes" id="UP001279734"/>
    </source>
</evidence>
<keyword evidence="2" id="KW-1185">Reference proteome</keyword>
<comment type="caution">
    <text evidence="1">The sequence shown here is derived from an EMBL/GenBank/DDBJ whole genome shotgun (WGS) entry which is preliminary data.</text>
</comment>
<reference evidence="1" key="1">
    <citation type="submission" date="2023-05" db="EMBL/GenBank/DDBJ databases">
        <title>Nepenthes gracilis genome sequencing.</title>
        <authorList>
            <person name="Fukushima K."/>
        </authorList>
    </citation>
    <scope>NUCLEOTIDE SEQUENCE</scope>
    <source>
        <strain evidence="1">SING2019-196</strain>
    </source>
</reference>
<gene>
    <name evidence="1" type="ORF">Nepgr_027359</name>
</gene>
<dbReference type="Proteomes" id="UP001279734">
    <property type="component" value="Unassembled WGS sequence"/>
</dbReference>
<dbReference type="EMBL" id="BSYO01000029">
    <property type="protein sequence ID" value="GMH25516.1"/>
    <property type="molecule type" value="Genomic_DNA"/>
</dbReference>
<sequence length="144" mass="16167">MADEGFIYVFDLPTWPMRLSYSLEPESSSEEASSNKEMLVGIGAKGLVDAVTTEEMRHSEASVLGPLSFLEVPLSFEFVKPSRKVFSLLWGWHKFLQACFVDIVSDKPLPLICHPWRVPNSAEEIAHAQLDKLECQIEVITVEA</sequence>